<dbReference type="AlphaFoldDB" id="A0A9W7FDW9"/>
<dbReference type="Proteomes" id="UP001165122">
    <property type="component" value="Unassembled WGS sequence"/>
</dbReference>
<organism evidence="2 3">
    <name type="scientific">Triparma laevis f. longispina</name>
    <dbReference type="NCBI Taxonomy" id="1714387"/>
    <lineage>
        <taxon>Eukaryota</taxon>
        <taxon>Sar</taxon>
        <taxon>Stramenopiles</taxon>
        <taxon>Ochrophyta</taxon>
        <taxon>Bolidophyceae</taxon>
        <taxon>Parmales</taxon>
        <taxon>Triparmaceae</taxon>
        <taxon>Triparma</taxon>
    </lineage>
</organism>
<keyword evidence="3" id="KW-1185">Reference proteome</keyword>
<accession>A0A9W7FDW9</accession>
<dbReference type="CDD" id="cd18873">
    <property type="entry name" value="NUDIX_NadM_like"/>
    <property type="match status" value="1"/>
</dbReference>
<dbReference type="PANTHER" id="PTHR43736:SF1">
    <property type="entry name" value="DIHYDRONEOPTERIN TRIPHOSPHATE DIPHOSPHATASE"/>
    <property type="match status" value="1"/>
</dbReference>
<dbReference type="Gene3D" id="3.90.79.10">
    <property type="entry name" value="Nucleoside Triphosphate Pyrophosphohydrolase"/>
    <property type="match status" value="1"/>
</dbReference>
<dbReference type="InterPro" id="IPR015797">
    <property type="entry name" value="NUDIX_hydrolase-like_dom_sf"/>
</dbReference>
<dbReference type="Pfam" id="PF00293">
    <property type="entry name" value="NUDIX"/>
    <property type="match status" value="1"/>
</dbReference>
<protein>
    <recommendedName>
        <fullName evidence="1">Nudix hydrolase domain-containing protein</fullName>
    </recommendedName>
</protein>
<gene>
    <name evidence="2" type="ORF">TrLO_g9887</name>
</gene>
<dbReference type="OrthoDB" id="447842at2759"/>
<proteinExistence type="predicted"/>
<evidence type="ECO:0000259" key="1">
    <source>
        <dbReference type="PROSITE" id="PS51462"/>
    </source>
</evidence>
<dbReference type="PROSITE" id="PS51462">
    <property type="entry name" value="NUDIX"/>
    <property type="match status" value="1"/>
</dbReference>
<feature type="domain" description="Nudix hydrolase" evidence="1">
    <location>
        <begin position="1"/>
        <end position="122"/>
    </location>
</feature>
<dbReference type="SUPFAM" id="SSF55811">
    <property type="entry name" value="Nudix"/>
    <property type="match status" value="1"/>
</dbReference>
<dbReference type="EMBL" id="BRXW01000148">
    <property type="protein sequence ID" value="GMI10375.1"/>
    <property type="molecule type" value="Genomic_DNA"/>
</dbReference>
<dbReference type="InterPro" id="IPR000086">
    <property type="entry name" value="NUDIX_hydrolase_dom"/>
</dbReference>
<evidence type="ECO:0000313" key="3">
    <source>
        <dbReference type="Proteomes" id="UP001165122"/>
    </source>
</evidence>
<name>A0A9W7FDW9_9STRA</name>
<dbReference type="PANTHER" id="PTHR43736">
    <property type="entry name" value="ADP-RIBOSE PYROPHOSPHATASE"/>
    <property type="match status" value="1"/>
</dbReference>
<reference evidence="3" key="1">
    <citation type="journal article" date="2023" name="Commun. Biol.">
        <title>Genome analysis of Parmales, the sister group of diatoms, reveals the evolutionary specialization of diatoms from phago-mixotrophs to photoautotrophs.</title>
        <authorList>
            <person name="Ban H."/>
            <person name="Sato S."/>
            <person name="Yoshikawa S."/>
            <person name="Yamada K."/>
            <person name="Nakamura Y."/>
            <person name="Ichinomiya M."/>
            <person name="Sato N."/>
            <person name="Blanc-Mathieu R."/>
            <person name="Endo H."/>
            <person name="Kuwata A."/>
            <person name="Ogata H."/>
        </authorList>
    </citation>
    <scope>NUCLEOTIDE SEQUENCE [LARGE SCALE GENOMIC DNA]</scope>
    <source>
        <strain evidence="3">NIES 3700</strain>
    </source>
</reference>
<comment type="caution">
    <text evidence="2">The sequence shown here is derived from an EMBL/GenBank/DDBJ whole genome shotgun (WGS) entry which is preliminary data.</text>
</comment>
<evidence type="ECO:0000313" key="2">
    <source>
        <dbReference type="EMBL" id="GMI10375.1"/>
    </source>
</evidence>
<sequence>MVIFKGEKSLAVSRKNRPIGLALVGGFVDVGETCLEAAIREIQEETYLNLEFYSFNLLPKLYDNPKRDERRHTVSAVYWVEIDDSLPSPVAGDDAKDLIWVERGQKLVFDHTDILERAWEEREKYREKVYERYSPDI</sequence>